<dbReference type="EC" id="3.1.-.-" evidence="3"/>
<reference evidence="4 5" key="2">
    <citation type="journal article" date="2010" name="Stand. Genomic Sci.">
        <title>Complete genome sequence of Gordonia bronchialis type strain (3410).</title>
        <authorList>
            <person name="Ivanova N."/>
            <person name="Sikorski J."/>
            <person name="Jando M."/>
            <person name="Lapidus A."/>
            <person name="Nolan M."/>
            <person name="Lucas S."/>
            <person name="Del Rio T.G."/>
            <person name="Tice H."/>
            <person name="Copeland A."/>
            <person name="Cheng J.F."/>
            <person name="Chen F."/>
            <person name="Bruce D."/>
            <person name="Goodwin L."/>
            <person name="Pitluck S."/>
            <person name="Mavromatis K."/>
            <person name="Ovchinnikova G."/>
            <person name="Pati A."/>
            <person name="Chen A."/>
            <person name="Palaniappan K."/>
            <person name="Land M."/>
            <person name="Hauser L."/>
            <person name="Chang Y.J."/>
            <person name="Jeffries C.D."/>
            <person name="Chain P."/>
            <person name="Saunders E."/>
            <person name="Han C."/>
            <person name="Detter J.C."/>
            <person name="Brettin T."/>
            <person name="Rohde M."/>
            <person name="Goker M."/>
            <person name="Bristow J."/>
            <person name="Eisen J.A."/>
            <person name="Markowitz V."/>
            <person name="Hugenholtz P."/>
            <person name="Klenk H.P."/>
            <person name="Kyrpides N.C."/>
        </authorList>
    </citation>
    <scope>NUCLEOTIDE SEQUENCE [LARGE SCALE GENOMIC DNA]</scope>
    <source>
        <strain evidence="5">ATCC 25592 / DSM 43247 / BCRC 13721 / JCM 3198 / KCTC 3076 / NBRC 16047 / NCTC 10667</strain>
    </source>
</reference>
<keyword evidence="3" id="KW-0255">Endonuclease</keyword>
<comment type="function">
    <text evidence="3">Toxic component of a type II toxin-antitoxin (TA) system.</text>
</comment>
<dbReference type="HOGENOM" id="CLU_121823_1_2_11"/>
<keyword evidence="3" id="KW-0378">Hydrolase</keyword>
<dbReference type="STRING" id="526226.Gbro_3386"/>
<evidence type="ECO:0000313" key="5">
    <source>
        <dbReference type="Proteomes" id="UP000001219"/>
    </source>
</evidence>
<dbReference type="GO" id="GO:0003677">
    <property type="term" value="F:DNA binding"/>
    <property type="evidence" value="ECO:0007669"/>
    <property type="project" value="InterPro"/>
</dbReference>
<dbReference type="SUPFAM" id="SSF50118">
    <property type="entry name" value="Cell growth inhibitor/plasmid maintenance toxic component"/>
    <property type="match status" value="1"/>
</dbReference>
<dbReference type="eggNOG" id="COG2337">
    <property type="taxonomic scope" value="Bacteria"/>
</dbReference>
<protein>
    <recommendedName>
        <fullName evidence="3">mRNA interferase</fullName>
        <ecNumber evidence="3">3.1.-.-</ecNumber>
    </recommendedName>
</protein>
<organism evidence="4 5">
    <name type="scientific">Gordonia bronchialis (strain ATCC 25592 / DSM 43247 / BCRC 13721 / JCM 3198 / KCTC 3076 / NBRC 16047 / NCTC 10667)</name>
    <name type="common">Rhodococcus bronchialis</name>
    <dbReference type="NCBI Taxonomy" id="526226"/>
    <lineage>
        <taxon>Bacteria</taxon>
        <taxon>Bacillati</taxon>
        <taxon>Actinomycetota</taxon>
        <taxon>Actinomycetes</taxon>
        <taxon>Mycobacteriales</taxon>
        <taxon>Gordoniaceae</taxon>
        <taxon>Gordonia</taxon>
    </lineage>
</organism>
<dbReference type="PANTHER" id="PTHR33988">
    <property type="entry name" value="ENDORIBONUCLEASE MAZF-RELATED"/>
    <property type="match status" value="1"/>
</dbReference>
<comment type="similarity">
    <text evidence="1 3">Belongs to the PemK/MazF family.</text>
</comment>
<reference evidence="5" key="1">
    <citation type="submission" date="2009-10" db="EMBL/GenBank/DDBJ databases">
        <title>The complete chromosome of Gordonia bronchialis DSM 43247.</title>
        <authorList>
            <consortium name="US DOE Joint Genome Institute (JGI-PGF)"/>
            <person name="Lucas S."/>
            <person name="Copeland A."/>
            <person name="Lapidus A."/>
            <person name="Glavina del Rio T."/>
            <person name="Dalin E."/>
            <person name="Tice H."/>
            <person name="Bruce D."/>
            <person name="Goodwin L."/>
            <person name="Pitluck S."/>
            <person name="Kyrpides N."/>
            <person name="Mavromatis K."/>
            <person name="Ivanova N."/>
            <person name="Ovchinnikova G."/>
            <person name="Saunders E."/>
            <person name="Brettin T."/>
            <person name="Detter J.C."/>
            <person name="Han C."/>
            <person name="Larimer F."/>
            <person name="Land M."/>
            <person name="Hauser L."/>
            <person name="Markowitz V."/>
            <person name="Cheng J.-F."/>
            <person name="Hugenholtz P."/>
            <person name="Woyke T."/>
            <person name="Wu D."/>
            <person name="Jando M."/>
            <person name="Schneider S."/>
            <person name="Goeker M."/>
            <person name="Klenk H.-P."/>
            <person name="Eisen J.A."/>
        </authorList>
    </citation>
    <scope>NUCLEOTIDE SEQUENCE [LARGE SCALE GENOMIC DNA]</scope>
    <source>
        <strain evidence="5">ATCC 25592 / DSM 43247 / BCRC 13721 / JCM 3198 / KCTC 3076 / NBRC 16047 / NCTC 10667</strain>
    </source>
</reference>
<keyword evidence="5" id="KW-1185">Reference proteome</keyword>
<accession>D0LDZ4</accession>
<evidence type="ECO:0000256" key="3">
    <source>
        <dbReference type="PIRNR" id="PIRNR033490"/>
    </source>
</evidence>
<dbReference type="EMBL" id="CP001802">
    <property type="protein sequence ID" value="ACY22586.1"/>
    <property type="molecule type" value="Genomic_DNA"/>
</dbReference>
<proteinExistence type="inferred from homology"/>
<dbReference type="PIRSF" id="PIRSF033490">
    <property type="entry name" value="MazF"/>
    <property type="match status" value="1"/>
</dbReference>
<dbReference type="Gene3D" id="2.30.30.110">
    <property type="match status" value="1"/>
</dbReference>
<keyword evidence="3" id="KW-0540">Nuclease</keyword>
<keyword evidence="2" id="KW-1277">Toxin-antitoxin system</keyword>
<name>D0LDZ4_GORB4</name>
<dbReference type="Proteomes" id="UP000001219">
    <property type="component" value="Chromosome"/>
</dbReference>
<gene>
    <name evidence="4" type="ordered locus">Gbro_3386</name>
</gene>
<dbReference type="GO" id="GO:0016075">
    <property type="term" value="P:rRNA catabolic process"/>
    <property type="evidence" value="ECO:0007669"/>
    <property type="project" value="TreeGrafter"/>
</dbReference>
<sequence length="106" mass="12053">MCWVELDPARGREQAGRRPALVVSSDIFLAQADSLAIILPATTTDRGWPNHVRLRGNEFTPQRPTFAMTEQPRTIARERIHAIIGVVDSDTMREVDQWLRDFLSLP</sequence>
<dbReference type="PANTHER" id="PTHR33988:SF1">
    <property type="entry name" value="ENDORIBONUCLEASE MAZF7-RELATED"/>
    <property type="match status" value="1"/>
</dbReference>
<evidence type="ECO:0000313" key="4">
    <source>
        <dbReference type="EMBL" id="ACY22586.1"/>
    </source>
</evidence>
<dbReference type="Pfam" id="PF02452">
    <property type="entry name" value="PemK_toxin"/>
    <property type="match status" value="1"/>
</dbReference>
<evidence type="ECO:0000256" key="1">
    <source>
        <dbReference type="ARBA" id="ARBA00007521"/>
    </source>
</evidence>
<dbReference type="InterPro" id="IPR003477">
    <property type="entry name" value="PemK-like"/>
</dbReference>
<dbReference type="AlphaFoldDB" id="D0LDZ4"/>
<dbReference type="InterPro" id="IPR011067">
    <property type="entry name" value="Plasmid_toxin/cell-grow_inhib"/>
</dbReference>
<dbReference type="GO" id="GO:0004521">
    <property type="term" value="F:RNA endonuclease activity"/>
    <property type="evidence" value="ECO:0007669"/>
    <property type="project" value="TreeGrafter"/>
</dbReference>
<dbReference type="GO" id="GO:0016787">
    <property type="term" value="F:hydrolase activity"/>
    <property type="evidence" value="ECO:0007669"/>
    <property type="project" value="UniProtKB-KW"/>
</dbReference>
<dbReference type="KEGG" id="gbr:Gbro_3386"/>
<dbReference type="GO" id="GO:0006402">
    <property type="term" value="P:mRNA catabolic process"/>
    <property type="evidence" value="ECO:0007669"/>
    <property type="project" value="TreeGrafter"/>
</dbReference>
<evidence type="ECO:0000256" key="2">
    <source>
        <dbReference type="ARBA" id="ARBA00022649"/>
    </source>
</evidence>